<organism evidence="2 3">
    <name type="scientific">Reticulomyxa filosa</name>
    <dbReference type="NCBI Taxonomy" id="46433"/>
    <lineage>
        <taxon>Eukaryota</taxon>
        <taxon>Sar</taxon>
        <taxon>Rhizaria</taxon>
        <taxon>Retaria</taxon>
        <taxon>Foraminifera</taxon>
        <taxon>Monothalamids</taxon>
        <taxon>Reticulomyxidae</taxon>
        <taxon>Reticulomyxa</taxon>
    </lineage>
</organism>
<evidence type="ECO:0000313" key="2">
    <source>
        <dbReference type="EMBL" id="ETO06632.1"/>
    </source>
</evidence>
<dbReference type="Proteomes" id="UP000023152">
    <property type="component" value="Unassembled WGS sequence"/>
</dbReference>
<evidence type="ECO:0000313" key="3">
    <source>
        <dbReference type="Proteomes" id="UP000023152"/>
    </source>
</evidence>
<name>X6LZP4_RETFI</name>
<proteinExistence type="predicted"/>
<accession>X6LZP4</accession>
<feature type="non-terminal residue" evidence="2">
    <location>
        <position position="1"/>
    </location>
</feature>
<feature type="non-terminal residue" evidence="2">
    <location>
        <position position="119"/>
    </location>
</feature>
<reference evidence="2 3" key="1">
    <citation type="journal article" date="2013" name="Curr. Biol.">
        <title>The Genome of the Foraminiferan Reticulomyxa filosa.</title>
        <authorList>
            <person name="Glockner G."/>
            <person name="Hulsmann N."/>
            <person name="Schleicher M."/>
            <person name="Noegel A.A."/>
            <person name="Eichinger L."/>
            <person name="Gallinger C."/>
            <person name="Pawlowski J."/>
            <person name="Sierra R."/>
            <person name="Euteneuer U."/>
            <person name="Pillet L."/>
            <person name="Moustafa A."/>
            <person name="Platzer M."/>
            <person name="Groth M."/>
            <person name="Szafranski K."/>
            <person name="Schliwa M."/>
        </authorList>
    </citation>
    <scope>NUCLEOTIDE SEQUENCE [LARGE SCALE GENOMIC DNA]</scope>
</reference>
<sequence>ALSFRWSLSDTVKESPPPIRGLFNANNNNNNNNNKTTMPRHWVENSEISIGHIACVMNVKSIGVSRLVSELSAFLSFGVGTNAVWYHTFPNPKVHGHGGSGSSVSGKHTHLSKVSDSKE</sequence>
<dbReference type="EMBL" id="ASPP01026952">
    <property type="protein sequence ID" value="ETO06632.1"/>
    <property type="molecule type" value="Genomic_DNA"/>
</dbReference>
<protein>
    <submittedName>
        <fullName evidence="2">Uncharacterized protein</fullName>
    </submittedName>
</protein>
<gene>
    <name evidence="2" type="ORF">RFI_30760</name>
</gene>
<dbReference type="AlphaFoldDB" id="X6LZP4"/>
<comment type="caution">
    <text evidence="2">The sequence shown here is derived from an EMBL/GenBank/DDBJ whole genome shotgun (WGS) entry which is preliminary data.</text>
</comment>
<keyword evidence="3" id="KW-1185">Reference proteome</keyword>
<evidence type="ECO:0000256" key="1">
    <source>
        <dbReference type="SAM" id="MobiDB-lite"/>
    </source>
</evidence>
<feature type="region of interest" description="Disordered" evidence="1">
    <location>
        <begin position="96"/>
        <end position="119"/>
    </location>
</feature>